<dbReference type="InterPro" id="IPR036397">
    <property type="entry name" value="RNaseH_sf"/>
</dbReference>
<protein>
    <submittedName>
        <fullName evidence="1">Uncharacterized protein</fullName>
    </submittedName>
</protein>
<organism evidence="1 2">
    <name type="scientific">Daphnia galeata</name>
    <dbReference type="NCBI Taxonomy" id="27404"/>
    <lineage>
        <taxon>Eukaryota</taxon>
        <taxon>Metazoa</taxon>
        <taxon>Ecdysozoa</taxon>
        <taxon>Arthropoda</taxon>
        <taxon>Crustacea</taxon>
        <taxon>Branchiopoda</taxon>
        <taxon>Diplostraca</taxon>
        <taxon>Cladocera</taxon>
        <taxon>Anomopoda</taxon>
        <taxon>Daphniidae</taxon>
        <taxon>Daphnia</taxon>
    </lineage>
</organism>
<gene>
    <name evidence="1" type="ORF">DGAL_LOCUS7702</name>
</gene>
<dbReference type="AlphaFoldDB" id="A0A8J2RXA3"/>
<comment type="caution">
    <text evidence="1">The sequence shown here is derived from an EMBL/GenBank/DDBJ whole genome shotgun (WGS) entry which is preliminary data.</text>
</comment>
<dbReference type="OrthoDB" id="6348610at2759"/>
<keyword evidence="2" id="KW-1185">Reference proteome</keyword>
<sequence>MTEQQLFAVQFSSSSFFFWKNLLNAAGDLISVPMRCSRQRLVLVTGCVSYNYPREIHCVEETRSIDQYLGVLEKVAAVGRTIVHMRSPIRSSPRVKTWIASRDMSSMLWPTQSTDIMPMTSIWRNFINEFNMTSPGIGNFNELWGEIQSSWLTFVENEYFVLSATVGYLWLNISNIVEEYNALR</sequence>
<accession>A0A8J2RXA3</accession>
<dbReference type="EMBL" id="CAKKLH010000157">
    <property type="protein sequence ID" value="CAH0104775.1"/>
    <property type="molecule type" value="Genomic_DNA"/>
</dbReference>
<proteinExistence type="predicted"/>
<name>A0A8J2RXA3_9CRUS</name>
<dbReference type="Gene3D" id="3.30.420.10">
    <property type="entry name" value="Ribonuclease H-like superfamily/Ribonuclease H"/>
    <property type="match status" value="1"/>
</dbReference>
<dbReference type="Proteomes" id="UP000789390">
    <property type="component" value="Unassembled WGS sequence"/>
</dbReference>
<evidence type="ECO:0000313" key="2">
    <source>
        <dbReference type="Proteomes" id="UP000789390"/>
    </source>
</evidence>
<reference evidence="1" key="1">
    <citation type="submission" date="2021-11" db="EMBL/GenBank/DDBJ databases">
        <authorList>
            <person name="Schell T."/>
        </authorList>
    </citation>
    <scope>NUCLEOTIDE SEQUENCE</scope>
    <source>
        <strain evidence="1">M5</strain>
    </source>
</reference>
<dbReference type="GO" id="GO:0003676">
    <property type="term" value="F:nucleic acid binding"/>
    <property type="evidence" value="ECO:0007669"/>
    <property type="project" value="InterPro"/>
</dbReference>
<evidence type="ECO:0000313" key="1">
    <source>
        <dbReference type="EMBL" id="CAH0104775.1"/>
    </source>
</evidence>